<reference evidence="3" key="1">
    <citation type="journal article" date="2019" name="Int. J. Syst. Evol. Microbiol.">
        <title>The Global Catalogue of Microorganisms (GCM) 10K type strain sequencing project: providing services to taxonomists for standard genome sequencing and annotation.</title>
        <authorList>
            <consortium name="The Broad Institute Genomics Platform"/>
            <consortium name="The Broad Institute Genome Sequencing Center for Infectious Disease"/>
            <person name="Wu L."/>
            <person name="Ma J."/>
        </authorList>
    </citation>
    <scope>NUCLEOTIDE SEQUENCE [LARGE SCALE GENOMIC DNA]</scope>
    <source>
        <strain evidence="3">JCM 17342</strain>
    </source>
</reference>
<keyword evidence="1" id="KW-0175">Coiled coil</keyword>
<evidence type="ECO:0008006" key="4">
    <source>
        <dbReference type="Google" id="ProtNLM"/>
    </source>
</evidence>
<sequence length="112" mass="12178">MSKQYVRVGGWRIDLDQVPAAIKIFNEALDGVDRLSADGVGKLQVEAMGQDDVSVGLAAEVNKRHLGGTGSTEWAANRFQDELRKAATQLEAALRHYRRVENASSQSLGRPG</sequence>
<evidence type="ECO:0000313" key="3">
    <source>
        <dbReference type="Proteomes" id="UP001501747"/>
    </source>
</evidence>
<dbReference type="Proteomes" id="UP001501747">
    <property type="component" value="Unassembled WGS sequence"/>
</dbReference>
<evidence type="ECO:0000313" key="2">
    <source>
        <dbReference type="EMBL" id="GAA4026135.1"/>
    </source>
</evidence>
<name>A0ABP7TGT6_9PSEU</name>
<proteinExistence type="predicted"/>
<accession>A0ABP7TGT6</accession>
<dbReference type="EMBL" id="BAABAL010000019">
    <property type="protein sequence ID" value="GAA4026135.1"/>
    <property type="molecule type" value="Genomic_DNA"/>
</dbReference>
<gene>
    <name evidence="2" type="ORF">GCM10022247_58620</name>
</gene>
<comment type="caution">
    <text evidence="2">The sequence shown here is derived from an EMBL/GenBank/DDBJ whole genome shotgun (WGS) entry which is preliminary data.</text>
</comment>
<keyword evidence="3" id="KW-1185">Reference proteome</keyword>
<dbReference type="RefSeq" id="WP_344881693.1">
    <property type="nucleotide sequence ID" value="NZ_BAABAL010000019.1"/>
</dbReference>
<feature type="coiled-coil region" evidence="1">
    <location>
        <begin position="76"/>
        <end position="103"/>
    </location>
</feature>
<organism evidence="2 3">
    <name type="scientific">Allokutzneria multivorans</name>
    <dbReference type="NCBI Taxonomy" id="1142134"/>
    <lineage>
        <taxon>Bacteria</taxon>
        <taxon>Bacillati</taxon>
        <taxon>Actinomycetota</taxon>
        <taxon>Actinomycetes</taxon>
        <taxon>Pseudonocardiales</taxon>
        <taxon>Pseudonocardiaceae</taxon>
        <taxon>Allokutzneria</taxon>
    </lineage>
</organism>
<protein>
    <recommendedName>
        <fullName evidence="4">PE domain-containing protein</fullName>
    </recommendedName>
</protein>
<evidence type="ECO:0000256" key="1">
    <source>
        <dbReference type="SAM" id="Coils"/>
    </source>
</evidence>